<feature type="transmembrane region" description="Helical" evidence="6">
    <location>
        <begin position="9"/>
        <end position="29"/>
    </location>
</feature>
<dbReference type="Pfam" id="PF00892">
    <property type="entry name" value="EamA"/>
    <property type="match status" value="2"/>
</dbReference>
<evidence type="ECO:0000259" key="7">
    <source>
        <dbReference type="Pfam" id="PF00892"/>
    </source>
</evidence>
<dbReference type="EMBL" id="JBHLXP010000001">
    <property type="protein sequence ID" value="MFC0048536.1"/>
    <property type="molecule type" value="Genomic_DNA"/>
</dbReference>
<feature type="transmembrane region" description="Helical" evidence="6">
    <location>
        <begin position="73"/>
        <end position="93"/>
    </location>
</feature>
<keyword evidence="5 6" id="KW-0472">Membrane</keyword>
<dbReference type="Proteomes" id="UP001589813">
    <property type="component" value="Unassembled WGS sequence"/>
</dbReference>
<evidence type="ECO:0000313" key="8">
    <source>
        <dbReference type="EMBL" id="MFC0048536.1"/>
    </source>
</evidence>
<reference evidence="8 9" key="1">
    <citation type="submission" date="2024-09" db="EMBL/GenBank/DDBJ databases">
        <authorList>
            <person name="Sun Q."/>
            <person name="Mori K."/>
        </authorList>
    </citation>
    <scope>NUCLEOTIDE SEQUENCE [LARGE SCALE GENOMIC DNA]</scope>
    <source>
        <strain evidence="8 9">KCTC 23315</strain>
    </source>
</reference>
<evidence type="ECO:0000313" key="9">
    <source>
        <dbReference type="Proteomes" id="UP001589813"/>
    </source>
</evidence>
<dbReference type="InterPro" id="IPR050638">
    <property type="entry name" value="AA-Vitamin_Transporters"/>
</dbReference>
<proteinExistence type="inferred from homology"/>
<dbReference type="PANTHER" id="PTHR32322:SF2">
    <property type="entry name" value="EAMA DOMAIN-CONTAINING PROTEIN"/>
    <property type="match status" value="1"/>
</dbReference>
<evidence type="ECO:0000256" key="2">
    <source>
        <dbReference type="ARBA" id="ARBA00007362"/>
    </source>
</evidence>
<feature type="transmembrane region" description="Helical" evidence="6">
    <location>
        <begin position="250"/>
        <end position="272"/>
    </location>
</feature>
<protein>
    <submittedName>
        <fullName evidence="8">DMT family transporter</fullName>
    </submittedName>
</protein>
<evidence type="ECO:0000256" key="5">
    <source>
        <dbReference type="ARBA" id="ARBA00023136"/>
    </source>
</evidence>
<feature type="transmembrane region" description="Helical" evidence="6">
    <location>
        <begin position="41"/>
        <end position="58"/>
    </location>
</feature>
<feature type="domain" description="EamA" evidence="7">
    <location>
        <begin position="10"/>
        <end position="145"/>
    </location>
</feature>
<dbReference type="PANTHER" id="PTHR32322">
    <property type="entry name" value="INNER MEMBRANE TRANSPORTER"/>
    <property type="match status" value="1"/>
</dbReference>
<name>A0ABV6BCD4_9GAMM</name>
<evidence type="ECO:0000256" key="6">
    <source>
        <dbReference type="SAM" id="Phobius"/>
    </source>
</evidence>
<keyword evidence="9" id="KW-1185">Reference proteome</keyword>
<dbReference type="InterPro" id="IPR000620">
    <property type="entry name" value="EamA_dom"/>
</dbReference>
<keyword evidence="4 6" id="KW-1133">Transmembrane helix</keyword>
<evidence type="ECO:0000256" key="3">
    <source>
        <dbReference type="ARBA" id="ARBA00022692"/>
    </source>
</evidence>
<feature type="transmembrane region" description="Helical" evidence="6">
    <location>
        <begin position="191"/>
        <end position="208"/>
    </location>
</feature>
<dbReference type="SUPFAM" id="SSF103481">
    <property type="entry name" value="Multidrug resistance efflux transporter EmrE"/>
    <property type="match status" value="1"/>
</dbReference>
<feature type="domain" description="EamA" evidence="7">
    <location>
        <begin position="161"/>
        <end position="299"/>
    </location>
</feature>
<gene>
    <name evidence="8" type="ORF">ACFFJP_09555</name>
</gene>
<comment type="similarity">
    <text evidence="2">Belongs to the EamA transporter family.</text>
</comment>
<dbReference type="InterPro" id="IPR037185">
    <property type="entry name" value="EmrE-like"/>
</dbReference>
<comment type="caution">
    <text evidence="8">The sequence shown here is derived from an EMBL/GenBank/DDBJ whole genome shotgun (WGS) entry which is preliminary data.</text>
</comment>
<evidence type="ECO:0000256" key="4">
    <source>
        <dbReference type="ARBA" id="ARBA00022989"/>
    </source>
</evidence>
<feature type="transmembrane region" description="Helical" evidence="6">
    <location>
        <begin position="284"/>
        <end position="305"/>
    </location>
</feature>
<sequence length="313" mass="34242">MHQASGRSLYGFMLALVTAVLWGMLPIALKHLLVDLTANTITWIRFLIAALFVSVVLWQQKALPSVRGLSRKASILLVIAIGGLLSNYILYLMGLHLLTAETAQVVIQLAPFLMMMGGIFIFREQLLLWQKIGATLLLIGLLLFFNERLVLLLTQFGQDSIGVLLVIIAAVTWACYALAQKQLLMSFNSQQIMWFIYLAGALCFLPVAELNPILHLSGLQWGLLAFCCLNTIIAYGAFAEALEHWEASKVSAVLAITPLLTILFANIVSWLFPDAAPAQALNFWSVTGALLVVAGSAITALSPLLKQHLADRA</sequence>
<keyword evidence="3 6" id="KW-0812">Transmembrane</keyword>
<organism evidence="8 9">
    <name type="scientific">Rheinheimera tilapiae</name>
    <dbReference type="NCBI Taxonomy" id="875043"/>
    <lineage>
        <taxon>Bacteria</taxon>
        <taxon>Pseudomonadati</taxon>
        <taxon>Pseudomonadota</taxon>
        <taxon>Gammaproteobacteria</taxon>
        <taxon>Chromatiales</taxon>
        <taxon>Chromatiaceae</taxon>
        <taxon>Rheinheimera</taxon>
    </lineage>
</organism>
<feature type="transmembrane region" description="Helical" evidence="6">
    <location>
        <begin position="220"/>
        <end position="238"/>
    </location>
</feature>
<feature type="transmembrane region" description="Helical" evidence="6">
    <location>
        <begin position="134"/>
        <end position="154"/>
    </location>
</feature>
<accession>A0ABV6BCD4</accession>
<evidence type="ECO:0000256" key="1">
    <source>
        <dbReference type="ARBA" id="ARBA00004141"/>
    </source>
</evidence>
<comment type="subcellular location">
    <subcellularLocation>
        <location evidence="1">Membrane</location>
        <topology evidence="1">Multi-pass membrane protein</topology>
    </subcellularLocation>
</comment>
<feature type="transmembrane region" description="Helical" evidence="6">
    <location>
        <begin position="105"/>
        <end position="122"/>
    </location>
</feature>
<dbReference type="RefSeq" id="WP_377242813.1">
    <property type="nucleotide sequence ID" value="NZ_JBHLXP010000001.1"/>
</dbReference>
<feature type="transmembrane region" description="Helical" evidence="6">
    <location>
        <begin position="160"/>
        <end position="179"/>
    </location>
</feature>